<dbReference type="AlphaFoldDB" id="A0A452Z8H9"/>
<evidence type="ECO:0000313" key="1">
    <source>
        <dbReference type="EnsemblPlants" id="AET1Gv20673900.1"/>
    </source>
</evidence>
<accession>A0A452Z8H9</accession>
<organism evidence="1 2">
    <name type="scientific">Aegilops tauschii subsp. strangulata</name>
    <name type="common">Goatgrass</name>
    <dbReference type="NCBI Taxonomy" id="200361"/>
    <lineage>
        <taxon>Eukaryota</taxon>
        <taxon>Viridiplantae</taxon>
        <taxon>Streptophyta</taxon>
        <taxon>Embryophyta</taxon>
        <taxon>Tracheophyta</taxon>
        <taxon>Spermatophyta</taxon>
        <taxon>Magnoliopsida</taxon>
        <taxon>Liliopsida</taxon>
        <taxon>Poales</taxon>
        <taxon>Poaceae</taxon>
        <taxon>BOP clade</taxon>
        <taxon>Pooideae</taxon>
        <taxon>Triticodae</taxon>
        <taxon>Triticeae</taxon>
        <taxon>Triticinae</taxon>
        <taxon>Aegilops</taxon>
    </lineage>
</organism>
<name>A0A452Z8H9_AEGTS</name>
<protein>
    <submittedName>
        <fullName evidence="1">Uncharacterized protein</fullName>
    </submittedName>
</protein>
<reference evidence="2" key="1">
    <citation type="journal article" date="2014" name="Science">
        <title>Ancient hybridizations among the ancestral genomes of bread wheat.</title>
        <authorList>
            <consortium name="International Wheat Genome Sequencing Consortium,"/>
            <person name="Marcussen T."/>
            <person name="Sandve S.R."/>
            <person name="Heier L."/>
            <person name="Spannagl M."/>
            <person name="Pfeifer M."/>
            <person name="Jakobsen K.S."/>
            <person name="Wulff B.B."/>
            <person name="Steuernagel B."/>
            <person name="Mayer K.F."/>
            <person name="Olsen O.A."/>
        </authorList>
    </citation>
    <scope>NUCLEOTIDE SEQUENCE [LARGE SCALE GENOMIC DNA]</scope>
    <source>
        <strain evidence="2">cv. AL8/78</strain>
    </source>
</reference>
<evidence type="ECO:0000313" key="2">
    <source>
        <dbReference type="Proteomes" id="UP000015105"/>
    </source>
</evidence>
<reference evidence="1" key="3">
    <citation type="journal article" date="2017" name="Nature">
        <title>Genome sequence of the progenitor of the wheat D genome Aegilops tauschii.</title>
        <authorList>
            <person name="Luo M.C."/>
            <person name="Gu Y.Q."/>
            <person name="Puiu D."/>
            <person name="Wang H."/>
            <person name="Twardziok S.O."/>
            <person name="Deal K.R."/>
            <person name="Huo N."/>
            <person name="Zhu T."/>
            <person name="Wang L."/>
            <person name="Wang Y."/>
            <person name="McGuire P.E."/>
            <person name="Liu S."/>
            <person name="Long H."/>
            <person name="Ramasamy R.K."/>
            <person name="Rodriguez J.C."/>
            <person name="Van S.L."/>
            <person name="Yuan L."/>
            <person name="Wang Z."/>
            <person name="Xia Z."/>
            <person name="Xiao L."/>
            <person name="Anderson O.D."/>
            <person name="Ouyang S."/>
            <person name="Liang Y."/>
            <person name="Zimin A.V."/>
            <person name="Pertea G."/>
            <person name="Qi P."/>
            <person name="Bennetzen J.L."/>
            <person name="Dai X."/>
            <person name="Dawson M.W."/>
            <person name="Muller H.G."/>
            <person name="Kugler K."/>
            <person name="Rivarola-Duarte L."/>
            <person name="Spannagl M."/>
            <person name="Mayer K.F.X."/>
            <person name="Lu F.H."/>
            <person name="Bevan M.W."/>
            <person name="Leroy P."/>
            <person name="Li P."/>
            <person name="You F.M."/>
            <person name="Sun Q."/>
            <person name="Liu Z."/>
            <person name="Lyons E."/>
            <person name="Wicker T."/>
            <person name="Salzberg S.L."/>
            <person name="Devos K.M."/>
            <person name="Dvorak J."/>
        </authorList>
    </citation>
    <scope>NUCLEOTIDE SEQUENCE [LARGE SCALE GENOMIC DNA]</scope>
    <source>
        <strain evidence="1">cv. AL8/78</strain>
    </source>
</reference>
<proteinExistence type="predicted"/>
<reference evidence="2" key="2">
    <citation type="journal article" date="2017" name="Nat. Plants">
        <title>The Aegilops tauschii genome reveals multiple impacts of transposons.</title>
        <authorList>
            <person name="Zhao G."/>
            <person name="Zou C."/>
            <person name="Li K."/>
            <person name="Wang K."/>
            <person name="Li T."/>
            <person name="Gao L."/>
            <person name="Zhang X."/>
            <person name="Wang H."/>
            <person name="Yang Z."/>
            <person name="Liu X."/>
            <person name="Jiang W."/>
            <person name="Mao L."/>
            <person name="Kong X."/>
            <person name="Jiao Y."/>
            <person name="Jia J."/>
        </authorList>
    </citation>
    <scope>NUCLEOTIDE SEQUENCE [LARGE SCALE GENOMIC DNA]</scope>
    <source>
        <strain evidence="2">cv. AL8/78</strain>
    </source>
</reference>
<keyword evidence="2" id="KW-1185">Reference proteome</keyword>
<dbReference type="EnsemblPlants" id="AET1Gv20673900.1">
    <property type="protein sequence ID" value="AET1Gv20673900.1"/>
    <property type="gene ID" value="AET1Gv20673900"/>
</dbReference>
<reference evidence="1" key="4">
    <citation type="submission" date="2019-03" db="UniProtKB">
        <authorList>
            <consortium name="EnsemblPlants"/>
        </authorList>
    </citation>
    <scope>IDENTIFICATION</scope>
</reference>
<sequence length="67" mass="7568">NLIFFYSSRKREMVPMKSLDEARKSFGTDEDILLVGIVSLGCVFNLRFSSCYALMLCVSPALVCRII</sequence>
<reference evidence="1" key="5">
    <citation type="journal article" date="2021" name="G3 (Bethesda)">
        <title>Aegilops tauschii genome assembly Aet v5.0 features greater sequence contiguity and improved annotation.</title>
        <authorList>
            <person name="Wang L."/>
            <person name="Zhu T."/>
            <person name="Rodriguez J.C."/>
            <person name="Deal K.R."/>
            <person name="Dubcovsky J."/>
            <person name="McGuire P.E."/>
            <person name="Lux T."/>
            <person name="Spannagl M."/>
            <person name="Mayer K.F.X."/>
            <person name="Baldrich P."/>
            <person name="Meyers B.C."/>
            <person name="Huo N."/>
            <person name="Gu Y.Q."/>
            <person name="Zhou H."/>
            <person name="Devos K.M."/>
            <person name="Bennetzen J.L."/>
            <person name="Unver T."/>
            <person name="Budak H."/>
            <person name="Gulick P.J."/>
            <person name="Galiba G."/>
            <person name="Kalapos B."/>
            <person name="Nelson D.R."/>
            <person name="Li P."/>
            <person name="You F.M."/>
            <person name="Luo M.C."/>
            <person name="Dvorak J."/>
        </authorList>
    </citation>
    <scope>NUCLEOTIDE SEQUENCE [LARGE SCALE GENOMIC DNA]</scope>
    <source>
        <strain evidence="1">cv. AL8/78</strain>
    </source>
</reference>
<dbReference type="Proteomes" id="UP000015105">
    <property type="component" value="Chromosome 1D"/>
</dbReference>
<dbReference type="Gramene" id="AET1Gv20673900.1">
    <property type="protein sequence ID" value="AET1Gv20673900.1"/>
    <property type="gene ID" value="AET1Gv20673900"/>
</dbReference>